<dbReference type="EC" id="2.7.7.78" evidence="5"/>
<name>A0A7S2F2P1_9CHLO</name>
<dbReference type="GO" id="GO:0006006">
    <property type="term" value="P:glucose metabolic process"/>
    <property type="evidence" value="ECO:0007669"/>
    <property type="project" value="TreeGrafter"/>
</dbReference>
<dbReference type="GO" id="GO:0016787">
    <property type="term" value="F:hydrolase activity"/>
    <property type="evidence" value="ECO:0007669"/>
    <property type="project" value="UniProtKB-KW"/>
</dbReference>
<dbReference type="InterPro" id="IPR026506">
    <property type="entry name" value="GDPGP"/>
</dbReference>
<comment type="subcellular location">
    <subcellularLocation>
        <location evidence="3">Cytoplasm</location>
    </subcellularLocation>
</comment>
<evidence type="ECO:0000256" key="13">
    <source>
        <dbReference type="SAM" id="MobiDB-lite"/>
    </source>
</evidence>
<dbReference type="Pfam" id="PF26216">
    <property type="entry name" value="GDPGP1_C"/>
    <property type="match status" value="1"/>
</dbReference>
<dbReference type="Pfam" id="PF26217">
    <property type="entry name" value="GDPGP1_N"/>
    <property type="match status" value="1"/>
</dbReference>
<dbReference type="GO" id="GO:0000166">
    <property type="term" value="F:nucleotide binding"/>
    <property type="evidence" value="ECO:0007669"/>
    <property type="project" value="UniProtKB-KW"/>
</dbReference>
<reference evidence="16" key="1">
    <citation type="submission" date="2021-01" db="EMBL/GenBank/DDBJ databases">
        <authorList>
            <person name="Corre E."/>
            <person name="Pelletier E."/>
            <person name="Niang G."/>
            <person name="Scheremetjew M."/>
            <person name="Finn R."/>
            <person name="Kale V."/>
            <person name="Holt S."/>
            <person name="Cochrane G."/>
            <person name="Meng A."/>
            <person name="Brown T."/>
            <person name="Cohen L."/>
        </authorList>
    </citation>
    <scope>NUCLEOTIDE SEQUENCE</scope>
    <source>
        <strain evidence="16">RCC733</strain>
    </source>
</reference>
<evidence type="ECO:0000256" key="7">
    <source>
        <dbReference type="ARBA" id="ARBA00022490"/>
    </source>
</evidence>
<keyword evidence="12" id="KW-0378">Hydrolase</keyword>
<dbReference type="PANTHER" id="PTHR20884:SF8">
    <property type="entry name" value="GDP-D-GLUCOSE PHOSPHORYLASE 1"/>
    <property type="match status" value="1"/>
</dbReference>
<dbReference type="GO" id="GO:0005737">
    <property type="term" value="C:cytoplasm"/>
    <property type="evidence" value="ECO:0007669"/>
    <property type="project" value="UniProtKB-SubCell"/>
</dbReference>
<dbReference type="GO" id="GO:0080048">
    <property type="term" value="F:GDP-D-glucose phosphorylase activity"/>
    <property type="evidence" value="ECO:0007669"/>
    <property type="project" value="UniProtKB-EC"/>
</dbReference>
<keyword evidence="7" id="KW-0963">Cytoplasm</keyword>
<keyword evidence="9" id="KW-0808">Transferase</keyword>
<dbReference type="EMBL" id="HBGR01002717">
    <property type="protein sequence ID" value="CAD9370658.1"/>
    <property type="molecule type" value="Transcribed_RNA"/>
</dbReference>
<evidence type="ECO:0000256" key="4">
    <source>
        <dbReference type="ARBA" id="ARBA00006451"/>
    </source>
</evidence>
<comment type="similarity">
    <text evidence="4">Belongs to the GDPGP1 family.</text>
</comment>
<proteinExistence type="inferred from homology"/>
<keyword evidence="11" id="KW-0547">Nucleotide-binding</keyword>
<evidence type="ECO:0000256" key="1">
    <source>
        <dbReference type="ARBA" id="ARBA00000063"/>
    </source>
</evidence>
<organism evidence="16">
    <name type="scientific">Pycnococcus provasolii</name>
    <dbReference type="NCBI Taxonomy" id="41880"/>
    <lineage>
        <taxon>Eukaryota</taxon>
        <taxon>Viridiplantae</taxon>
        <taxon>Chlorophyta</taxon>
        <taxon>Pseudoscourfieldiophyceae</taxon>
        <taxon>Pseudoscourfieldiales</taxon>
        <taxon>Pycnococcaceae</taxon>
        <taxon>Pycnococcus</taxon>
    </lineage>
</organism>
<protein>
    <recommendedName>
        <fullName evidence="6">GDP-D-glucose phosphorylase 1</fullName>
        <ecNumber evidence="5">2.7.7.78</ecNumber>
    </recommendedName>
</protein>
<evidence type="ECO:0000256" key="6">
    <source>
        <dbReference type="ARBA" id="ARBA00018857"/>
    </source>
</evidence>
<keyword evidence="10" id="KW-0548">Nucleotidyltransferase</keyword>
<evidence type="ECO:0000256" key="2">
    <source>
        <dbReference type="ARBA" id="ARBA00003049"/>
    </source>
</evidence>
<gene>
    <name evidence="16" type="ORF">PPRO1471_LOCUS1815</name>
</gene>
<evidence type="ECO:0000256" key="12">
    <source>
        <dbReference type="ARBA" id="ARBA00022801"/>
    </source>
</evidence>
<feature type="region of interest" description="Disordered" evidence="13">
    <location>
        <begin position="81"/>
        <end position="108"/>
    </location>
</feature>
<evidence type="ECO:0000259" key="15">
    <source>
        <dbReference type="Pfam" id="PF26217"/>
    </source>
</evidence>
<feature type="domain" description="GDPGP1-like N-terminal" evidence="15">
    <location>
        <begin position="133"/>
        <end position="317"/>
    </location>
</feature>
<evidence type="ECO:0000256" key="5">
    <source>
        <dbReference type="ARBA" id="ARBA00012507"/>
    </source>
</evidence>
<sequence>MDNFNATTMSRVPTLISLNQLADYSPLDEMEGASPPRVEANLVHAMKPCKSTVASITRDATPCYLFPACRMPNAVPPLSAERLAASQSEQQKTMSDSDGENDSNSDTQLYGIGEYETESASGEYASTLGQSAFDDILLSHWEDRAELGLFRYDVTECATKVLPGELGFVAQLNEGRALKKRPTEFKIDQVAQPFDPTKFNFNKAGINEVLFTFGAATGIATSKYNEIDATIDGPSADLAVDSPMFDPNLVLINVSPIEYGHVLLVPSVLSCLEQKLTLPTFRLALEMIREADNPFFRIGFNSLGAFATINHLHFQAYYLSTAFAVERATLSAVTDVTFVPPSPEMNAACPMESACGGAFEESDFSSVHICTLADYPVRGMCFYITSIADIAKLAAVVSSCCERMHDANIPHNVFVCDRGLRAFVFPQCFAARQAAGEVPESVLATGVNPAVFEISGHLVLKRKEDYDNADETWARNILSEVSLDAPTFSRVVSLMLTGK</sequence>
<dbReference type="GO" id="GO:0005085">
    <property type="term" value="F:guanyl-nucleotide exchange factor activity"/>
    <property type="evidence" value="ECO:0007669"/>
    <property type="project" value="UniProtKB-KW"/>
</dbReference>
<accession>A0A7S2F2P1</accession>
<evidence type="ECO:0000256" key="10">
    <source>
        <dbReference type="ARBA" id="ARBA00022695"/>
    </source>
</evidence>
<feature type="domain" description="GDPGP1-like C-terminal" evidence="14">
    <location>
        <begin position="365"/>
        <end position="495"/>
    </location>
</feature>
<evidence type="ECO:0000256" key="9">
    <source>
        <dbReference type="ARBA" id="ARBA00022679"/>
    </source>
</evidence>
<comment type="catalytic activity">
    <reaction evidence="1">
        <text>GDP-alpha-D-glucose + phosphate = alpha-D-glucose 1-phosphate + GDP + H(+)</text>
        <dbReference type="Rhea" id="RHEA:30387"/>
        <dbReference type="ChEBI" id="CHEBI:15378"/>
        <dbReference type="ChEBI" id="CHEBI:43474"/>
        <dbReference type="ChEBI" id="CHEBI:58189"/>
        <dbReference type="ChEBI" id="CHEBI:58601"/>
        <dbReference type="ChEBI" id="CHEBI:62230"/>
        <dbReference type="EC" id="2.7.7.78"/>
    </reaction>
</comment>
<evidence type="ECO:0000256" key="8">
    <source>
        <dbReference type="ARBA" id="ARBA00022658"/>
    </source>
</evidence>
<dbReference type="AlphaFoldDB" id="A0A7S2F2P1"/>
<feature type="compositionally biased region" description="Polar residues" evidence="13">
    <location>
        <begin position="85"/>
        <end position="94"/>
    </location>
</feature>
<comment type="function">
    <text evidence="2">Specific and highly efficient GDP-D-glucose phosphorylase regulating the levels of GDP-D-glucose in cells.</text>
</comment>
<evidence type="ECO:0000256" key="3">
    <source>
        <dbReference type="ARBA" id="ARBA00004496"/>
    </source>
</evidence>
<evidence type="ECO:0000256" key="11">
    <source>
        <dbReference type="ARBA" id="ARBA00022741"/>
    </source>
</evidence>
<keyword evidence="8" id="KW-0344">Guanine-nucleotide releasing factor</keyword>
<dbReference type="InterPro" id="IPR058865">
    <property type="entry name" value="GDPGP1_C"/>
</dbReference>
<dbReference type="PANTHER" id="PTHR20884">
    <property type="entry name" value="GDP-D-GLUCOSE PHOSPHORYLASE 1"/>
    <property type="match status" value="1"/>
</dbReference>
<dbReference type="InterPro" id="IPR058866">
    <property type="entry name" value="GDPGP1_N"/>
</dbReference>
<evidence type="ECO:0000313" key="16">
    <source>
        <dbReference type="EMBL" id="CAD9370658.1"/>
    </source>
</evidence>
<evidence type="ECO:0000259" key="14">
    <source>
        <dbReference type="Pfam" id="PF26216"/>
    </source>
</evidence>